<dbReference type="InterPro" id="IPR021858">
    <property type="entry name" value="Fun_TF"/>
</dbReference>
<keyword evidence="1" id="KW-0805">Transcription regulation</keyword>
<evidence type="ECO:0000256" key="3">
    <source>
        <dbReference type="ARBA" id="ARBA00023242"/>
    </source>
</evidence>
<reference evidence="4 5" key="1">
    <citation type="submission" date="2015-04" db="EMBL/GenBank/DDBJ databases">
        <authorList>
            <person name="Heijne W.H."/>
            <person name="Fedorova N.D."/>
            <person name="Nierman W.C."/>
            <person name="Vollebregt A.W."/>
            <person name="Zhao Z."/>
            <person name="Wu L."/>
            <person name="Kumar M."/>
            <person name="Stam H."/>
            <person name="van den Berg M.A."/>
            <person name="Pel H.J."/>
        </authorList>
    </citation>
    <scope>NUCLEOTIDE SEQUENCE [LARGE SCALE GENOMIC DNA]</scope>
    <source>
        <strain evidence="4 5">CBS 393.64</strain>
    </source>
</reference>
<dbReference type="InterPro" id="IPR001138">
    <property type="entry name" value="Zn2Cys6_DnaBD"/>
</dbReference>
<dbReference type="EMBL" id="LASV01000084">
    <property type="protein sequence ID" value="KKA23876.1"/>
    <property type="molecule type" value="Genomic_DNA"/>
</dbReference>
<evidence type="ECO:0008006" key="6">
    <source>
        <dbReference type="Google" id="ProtNLM"/>
    </source>
</evidence>
<sequence length="453" mass="52004">MPTSYTLPDLAIMISNEKFVMRFSQCDEKPPRCGRCRTRGLKCDYEDRFRPELLAPSSISASHHLGSKITFEFDKLSYGAVPAPSTVSKDSTEIPLSQRGSFKNNASLCRSSAITGPKMAISSRTQLIPDDLHYRDYQVMHHYSTVTVFTITSDSRRLPVWQHLIPSVAQSSDYVRHALLAFSALHMTHLQPENQHQHLSLASRHQCTALSRFRKSVNSITAENADAVYLFSLLVLLSELRLMHPSYEHYDGNLDPIDKLLQRFILIRNIVSLWRTDTWSRPASVIRNLIQQLKPSDVHIIPSEFYSILEELEDLNQKTTINADEREIYSQSIRQLGRTLALIIAKPKDWFPALFWAIFVPLRYIDALKAKRPISLIVLAHYCVLIHHSPERWWMKGWSDRVLRSVILLLDESWKPYLSWARQAMQPEKELFCVAGESSLEAGLSLRSCSGRR</sequence>
<evidence type="ECO:0000256" key="1">
    <source>
        <dbReference type="ARBA" id="ARBA00023015"/>
    </source>
</evidence>
<dbReference type="AlphaFoldDB" id="A0A0F4Z197"/>
<dbReference type="Pfam" id="PF11951">
    <property type="entry name" value="Fungal_trans_2"/>
    <property type="match status" value="1"/>
</dbReference>
<proteinExistence type="predicted"/>
<keyword evidence="2" id="KW-0804">Transcription</keyword>
<dbReference type="Proteomes" id="UP000053958">
    <property type="component" value="Unassembled WGS sequence"/>
</dbReference>
<keyword evidence="3" id="KW-0539">Nucleus</keyword>
<organism evidence="4 5">
    <name type="scientific">Rasamsonia emersonii (strain ATCC 16479 / CBS 393.64 / IMI 116815)</name>
    <dbReference type="NCBI Taxonomy" id="1408163"/>
    <lineage>
        <taxon>Eukaryota</taxon>
        <taxon>Fungi</taxon>
        <taxon>Dikarya</taxon>
        <taxon>Ascomycota</taxon>
        <taxon>Pezizomycotina</taxon>
        <taxon>Eurotiomycetes</taxon>
        <taxon>Eurotiomycetidae</taxon>
        <taxon>Eurotiales</taxon>
        <taxon>Trichocomaceae</taxon>
        <taxon>Rasamsonia</taxon>
    </lineage>
</organism>
<dbReference type="InterPro" id="IPR053157">
    <property type="entry name" value="Sterol_Uptake_Regulator"/>
</dbReference>
<comment type="caution">
    <text evidence="4">The sequence shown here is derived from an EMBL/GenBank/DDBJ whole genome shotgun (WGS) entry which is preliminary data.</text>
</comment>
<dbReference type="PANTHER" id="PTHR47784:SF5">
    <property type="entry name" value="STEROL UPTAKE CONTROL PROTEIN 2"/>
    <property type="match status" value="1"/>
</dbReference>
<dbReference type="RefSeq" id="XP_013330488.1">
    <property type="nucleotide sequence ID" value="XM_013475034.1"/>
</dbReference>
<dbReference type="GeneID" id="25314458"/>
<evidence type="ECO:0000313" key="4">
    <source>
        <dbReference type="EMBL" id="KKA23876.1"/>
    </source>
</evidence>
<name>A0A0F4Z197_RASE3</name>
<dbReference type="PANTHER" id="PTHR47784">
    <property type="entry name" value="STEROL UPTAKE CONTROL PROTEIN 2"/>
    <property type="match status" value="1"/>
</dbReference>
<dbReference type="CDD" id="cd00067">
    <property type="entry name" value="GAL4"/>
    <property type="match status" value="1"/>
</dbReference>
<protein>
    <recommendedName>
        <fullName evidence="6">Zn(2)-C6 fungal-type domain-containing protein</fullName>
    </recommendedName>
</protein>
<evidence type="ECO:0000256" key="2">
    <source>
        <dbReference type="ARBA" id="ARBA00023163"/>
    </source>
</evidence>
<accession>A0A0F4Z197</accession>
<dbReference type="GO" id="GO:0008270">
    <property type="term" value="F:zinc ion binding"/>
    <property type="evidence" value="ECO:0007669"/>
    <property type="project" value="InterPro"/>
</dbReference>
<dbReference type="OrthoDB" id="4937900at2759"/>
<dbReference type="GO" id="GO:0001228">
    <property type="term" value="F:DNA-binding transcription activator activity, RNA polymerase II-specific"/>
    <property type="evidence" value="ECO:0007669"/>
    <property type="project" value="TreeGrafter"/>
</dbReference>
<gene>
    <name evidence="4" type="ORF">T310_2107</name>
</gene>
<keyword evidence="5" id="KW-1185">Reference proteome</keyword>
<evidence type="ECO:0000313" key="5">
    <source>
        <dbReference type="Proteomes" id="UP000053958"/>
    </source>
</evidence>